<dbReference type="InterPro" id="IPR013087">
    <property type="entry name" value="Znf_C2H2_type"/>
</dbReference>
<dbReference type="EMBL" id="JARQWQ010000011">
    <property type="protein sequence ID" value="KAK2568988.1"/>
    <property type="molecule type" value="Genomic_DNA"/>
</dbReference>
<sequence length="866" mass="94781">MAEDQDKQLPPEAAKNAIPAGMVGFAIPVPVPVFTPRVMPMRMVAPFWPANGMSFMQQYMEVMNAGMAQTVNQSTSRQNESTGKIVPTRDAPQGLRKMTTPPELENVNMNQFMTEFRKGQVGDFPQVSDPFVFPLRGFLPFGTCFPGLNVPVSRLPSKDACHTETPATDEALAKDLEGNDLVNKSKHESSHCVTEQNGPLEVKTDSGAPFIKVQEIPSKSSVSNEIDKEYSPEMDVAQILVNDMPVPVIGKAKQGANDASPKESSNAGSIPNKNTSNYESVSSVKTDLCSSKVVAGMMIEGILKPKKEASVKDPSSSCEPGVKDSALRQITDIEPIKSEKHVKKMPSPQCLNIQVPIGSAAKSKNPTTKAVAQINNTVPSGVFILVNAPSTSQPQGSGINTATTCQSQRSYLIASSATQSLTNLLNTRTASQSQGSYSISTTASQSQGNNSITTTDSQSLGSYLITSKVSHPQESYLVHSSGSQSQGSHSSDAKYSQSHESFLITTKPSQLRGSFLGISTPSQSPGNCLSTVTTSQSQGSCLGTFAPCQPQGRYSKGGIASQLQDKNLCYGQQQAQNNHLHTVTFVKTECKCDDQRDNETNYGFELMEVAIQSEEDQQGMVSDDENAVPAVDDLLKGDLGSDKSSYKCQVCAQLFRSSLGLQKHLEFHMDDGQHYTCTICFQPFTEAKSLEDHITQHMRKRPHKCKFCPKAFRDPGSLQKHVRVHTGEKPYKCNRCEQSFAEYSSLRKHLRVHTGEQPYRCQYCDRAFSISGNLQRHVLIHTGERPYKCSFCPKAFNNPSHLRRHVKNLHFKGEGTTGVVEDMISALNDEAKRLLPANEVEIETTEQELEISKGEEENIPFTPRPV</sequence>
<dbReference type="Proteomes" id="UP001249851">
    <property type="component" value="Unassembled WGS sequence"/>
</dbReference>
<dbReference type="Pfam" id="PF00096">
    <property type="entry name" value="zf-C2H2"/>
    <property type="match status" value="4"/>
</dbReference>
<evidence type="ECO:0000256" key="2">
    <source>
        <dbReference type="ARBA" id="ARBA00022723"/>
    </source>
</evidence>
<proteinExistence type="predicted"/>
<evidence type="ECO:0000256" key="10">
    <source>
        <dbReference type="PROSITE-ProRule" id="PRU00042"/>
    </source>
</evidence>
<dbReference type="PANTHER" id="PTHR23235:SF142">
    <property type="entry name" value="ZINC FINGER PROTEIN 384"/>
    <property type="match status" value="1"/>
</dbReference>
<evidence type="ECO:0000259" key="12">
    <source>
        <dbReference type="PROSITE" id="PS50157"/>
    </source>
</evidence>
<evidence type="ECO:0000256" key="6">
    <source>
        <dbReference type="ARBA" id="ARBA00023015"/>
    </source>
</evidence>
<evidence type="ECO:0000313" key="13">
    <source>
        <dbReference type="EMBL" id="KAK2568988.1"/>
    </source>
</evidence>
<evidence type="ECO:0000256" key="4">
    <source>
        <dbReference type="ARBA" id="ARBA00022771"/>
    </source>
</evidence>
<dbReference type="AlphaFoldDB" id="A0AAD9QXA0"/>
<feature type="region of interest" description="Disordered" evidence="11">
    <location>
        <begin position="845"/>
        <end position="866"/>
    </location>
</feature>
<keyword evidence="9" id="KW-0539">Nucleus</keyword>
<feature type="domain" description="C2H2-type" evidence="12">
    <location>
        <begin position="759"/>
        <end position="786"/>
    </location>
</feature>
<feature type="domain" description="C2H2-type" evidence="12">
    <location>
        <begin position="646"/>
        <end position="673"/>
    </location>
</feature>
<feature type="region of interest" description="Disordered" evidence="11">
    <location>
        <begin position="432"/>
        <end position="455"/>
    </location>
</feature>
<feature type="region of interest" description="Disordered" evidence="11">
    <location>
        <begin position="251"/>
        <end position="281"/>
    </location>
</feature>
<gene>
    <name evidence="13" type="ORF">P5673_007102</name>
</gene>
<feature type="region of interest" description="Disordered" evidence="11">
    <location>
        <begin position="75"/>
        <end position="101"/>
    </location>
</feature>
<dbReference type="FunFam" id="3.30.160.60:FF:000358">
    <property type="entry name" value="zinc finger protein 24"/>
    <property type="match status" value="1"/>
</dbReference>
<dbReference type="InterPro" id="IPR036236">
    <property type="entry name" value="Znf_C2H2_sf"/>
</dbReference>
<dbReference type="GO" id="GO:0005634">
    <property type="term" value="C:nucleus"/>
    <property type="evidence" value="ECO:0007669"/>
    <property type="project" value="UniProtKB-SubCell"/>
</dbReference>
<evidence type="ECO:0000256" key="8">
    <source>
        <dbReference type="ARBA" id="ARBA00023163"/>
    </source>
</evidence>
<keyword evidence="6" id="KW-0805">Transcription regulation</keyword>
<keyword evidence="5" id="KW-0862">Zinc</keyword>
<feature type="domain" description="C2H2-type" evidence="12">
    <location>
        <begin position="675"/>
        <end position="702"/>
    </location>
</feature>
<comment type="caution">
    <text evidence="13">The sequence shown here is derived from an EMBL/GenBank/DDBJ whole genome shotgun (WGS) entry which is preliminary data.</text>
</comment>
<keyword evidence="2" id="KW-0479">Metal-binding</keyword>
<evidence type="ECO:0000256" key="7">
    <source>
        <dbReference type="ARBA" id="ARBA00023125"/>
    </source>
</evidence>
<keyword evidence="14" id="KW-1185">Reference proteome</keyword>
<dbReference type="FunFam" id="3.30.160.60:FF:002343">
    <property type="entry name" value="Zinc finger protein 33A"/>
    <property type="match status" value="1"/>
</dbReference>
<feature type="domain" description="C2H2-type" evidence="12">
    <location>
        <begin position="787"/>
        <end position="810"/>
    </location>
</feature>
<dbReference type="FunFam" id="3.30.160.60:FF:001485">
    <property type="entry name" value="Krueppel-related zinc finger protein"/>
    <property type="match status" value="1"/>
</dbReference>
<evidence type="ECO:0000256" key="1">
    <source>
        <dbReference type="ARBA" id="ARBA00004123"/>
    </source>
</evidence>
<name>A0AAD9QXA0_ACRCE</name>
<feature type="domain" description="C2H2-type" evidence="12">
    <location>
        <begin position="703"/>
        <end position="730"/>
    </location>
</feature>
<dbReference type="GO" id="GO:0008270">
    <property type="term" value="F:zinc ion binding"/>
    <property type="evidence" value="ECO:0007669"/>
    <property type="project" value="UniProtKB-KW"/>
</dbReference>
<accession>A0AAD9QXA0</accession>
<protein>
    <submittedName>
        <fullName evidence="13">Zinc finger protein 358</fullName>
    </submittedName>
</protein>
<feature type="compositionally biased region" description="Polar residues" evidence="11">
    <location>
        <begin position="262"/>
        <end position="281"/>
    </location>
</feature>
<feature type="region of interest" description="Disordered" evidence="11">
    <location>
        <begin position="185"/>
        <end position="204"/>
    </location>
</feature>
<feature type="compositionally biased region" description="Low complexity" evidence="11">
    <location>
        <begin position="479"/>
        <end position="490"/>
    </location>
</feature>
<dbReference type="PROSITE" id="PS50157">
    <property type="entry name" value="ZINC_FINGER_C2H2_2"/>
    <property type="match status" value="6"/>
</dbReference>
<dbReference type="GO" id="GO:0000981">
    <property type="term" value="F:DNA-binding transcription factor activity, RNA polymerase II-specific"/>
    <property type="evidence" value="ECO:0007669"/>
    <property type="project" value="TreeGrafter"/>
</dbReference>
<dbReference type="PANTHER" id="PTHR23235">
    <property type="entry name" value="KRUEPPEL-LIKE TRANSCRIPTION FACTOR"/>
    <property type="match status" value="1"/>
</dbReference>
<feature type="domain" description="C2H2-type" evidence="12">
    <location>
        <begin position="731"/>
        <end position="758"/>
    </location>
</feature>
<keyword evidence="7" id="KW-0238">DNA-binding</keyword>
<dbReference type="SMART" id="SM00355">
    <property type="entry name" value="ZnF_C2H2"/>
    <property type="match status" value="6"/>
</dbReference>
<evidence type="ECO:0000256" key="11">
    <source>
        <dbReference type="SAM" id="MobiDB-lite"/>
    </source>
</evidence>
<keyword evidence="8" id="KW-0804">Transcription</keyword>
<keyword evidence="4 10" id="KW-0863">Zinc-finger</keyword>
<organism evidence="13 14">
    <name type="scientific">Acropora cervicornis</name>
    <name type="common">Staghorn coral</name>
    <dbReference type="NCBI Taxonomy" id="6130"/>
    <lineage>
        <taxon>Eukaryota</taxon>
        <taxon>Metazoa</taxon>
        <taxon>Cnidaria</taxon>
        <taxon>Anthozoa</taxon>
        <taxon>Hexacorallia</taxon>
        <taxon>Scleractinia</taxon>
        <taxon>Astrocoeniina</taxon>
        <taxon>Acroporidae</taxon>
        <taxon>Acropora</taxon>
    </lineage>
</organism>
<evidence type="ECO:0000256" key="3">
    <source>
        <dbReference type="ARBA" id="ARBA00022737"/>
    </source>
</evidence>
<feature type="region of interest" description="Disordered" evidence="11">
    <location>
        <begin position="475"/>
        <end position="498"/>
    </location>
</feature>
<comment type="subcellular location">
    <subcellularLocation>
        <location evidence="1">Nucleus</location>
    </subcellularLocation>
</comment>
<reference evidence="13" key="1">
    <citation type="journal article" date="2023" name="G3 (Bethesda)">
        <title>Whole genome assembly and annotation of the endangered Caribbean coral Acropora cervicornis.</title>
        <authorList>
            <person name="Selwyn J.D."/>
            <person name="Vollmer S.V."/>
        </authorList>
    </citation>
    <scope>NUCLEOTIDE SEQUENCE</scope>
    <source>
        <strain evidence="13">K2</strain>
    </source>
</reference>
<dbReference type="Gene3D" id="3.30.160.60">
    <property type="entry name" value="Classic Zinc Finger"/>
    <property type="match status" value="5"/>
</dbReference>
<reference evidence="13" key="2">
    <citation type="journal article" date="2023" name="Science">
        <title>Genomic signatures of disease resistance in endangered staghorn corals.</title>
        <authorList>
            <person name="Vollmer S.V."/>
            <person name="Selwyn J.D."/>
            <person name="Despard B.A."/>
            <person name="Roesel C.L."/>
        </authorList>
    </citation>
    <scope>NUCLEOTIDE SEQUENCE</scope>
    <source>
        <strain evidence="13">K2</strain>
    </source>
</reference>
<evidence type="ECO:0000256" key="9">
    <source>
        <dbReference type="ARBA" id="ARBA00023242"/>
    </source>
</evidence>
<dbReference type="FunFam" id="3.30.160.60:FF:000325">
    <property type="entry name" value="ZFP90 zinc finger protein"/>
    <property type="match status" value="1"/>
</dbReference>
<dbReference type="SUPFAM" id="SSF57667">
    <property type="entry name" value="beta-beta-alpha zinc fingers"/>
    <property type="match status" value="3"/>
</dbReference>
<dbReference type="GO" id="GO:0000978">
    <property type="term" value="F:RNA polymerase II cis-regulatory region sequence-specific DNA binding"/>
    <property type="evidence" value="ECO:0007669"/>
    <property type="project" value="TreeGrafter"/>
</dbReference>
<evidence type="ECO:0000313" key="14">
    <source>
        <dbReference type="Proteomes" id="UP001249851"/>
    </source>
</evidence>
<dbReference type="PROSITE" id="PS00028">
    <property type="entry name" value="ZINC_FINGER_C2H2_1"/>
    <property type="match status" value="6"/>
</dbReference>
<evidence type="ECO:0000256" key="5">
    <source>
        <dbReference type="ARBA" id="ARBA00022833"/>
    </source>
</evidence>
<keyword evidence="3" id="KW-0677">Repeat</keyword>